<name>A0A2Z4LLY0_9BACT</name>
<evidence type="ECO:0000256" key="1">
    <source>
        <dbReference type="ARBA" id="ARBA00004726"/>
    </source>
</evidence>
<dbReference type="Pfam" id="PF06574">
    <property type="entry name" value="FAD_syn"/>
    <property type="match status" value="1"/>
</dbReference>
<reference evidence="12" key="1">
    <citation type="submission" date="2018-06" db="EMBL/GenBank/DDBJ databases">
        <title>Complete genome sequences of Mycoplasma anatis, M. anseris and M. cloacale type strains.</title>
        <authorList>
            <person name="Grozner D."/>
            <person name="Forro B."/>
            <person name="Sulyok K.M."/>
            <person name="Marton S."/>
            <person name="Kreizinger Z."/>
            <person name="Banyai K."/>
            <person name="Gyuranecz M."/>
        </authorList>
    </citation>
    <scope>NUCLEOTIDE SEQUENCE [LARGE SCALE GENOMIC DNA]</scope>
    <source>
        <strain evidence="12">NCTC 10199</strain>
    </source>
</reference>
<keyword evidence="4" id="KW-0288">FMN</keyword>
<proteinExistence type="predicted"/>
<dbReference type="GO" id="GO:0006747">
    <property type="term" value="P:FAD biosynthetic process"/>
    <property type="evidence" value="ECO:0007669"/>
    <property type="project" value="UniProtKB-UniPathway"/>
</dbReference>
<dbReference type="SUPFAM" id="SSF52374">
    <property type="entry name" value="Nucleotidylyl transferase"/>
    <property type="match status" value="1"/>
</dbReference>
<dbReference type="UniPathway" id="UPA00277">
    <property type="reaction ID" value="UER00407"/>
</dbReference>
<keyword evidence="5" id="KW-0808">Transferase</keyword>
<dbReference type="NCBIfam" id="NF005518">
    <property type="entry name" value="PRK07143.1"/>
    <property type="match status" value="1"/>
</dbReference>
<dbReference type="GO" id="GO:0003919">
    <property type="term" value="F:FMN adenylyltransferase activity"/>
    <property type="evidence" value="ECO:0007669"/>
    <property type="project" value="UniProtKB-EC"/>
</dbReference>
<evidence type="ECO:0000256" key="2">
    <source>
        <dbReference type="ARBA" id="ARBA00012393"/>
    </source>
</evidence>
<dbReference type="InterPro" id="IPR015864">
    <property type="entry name" value="FAD_synthase"/>
</dbReference>
<keyword evidence="3" id="KW-0285">Flavoprotein</keyword>
<evidence type="ECO:0000313" key="12">
    <source>
        <dbReference type="Proteomes" id="UP000249865"/>
    </source>
</evidence>
<evidence type="ECO:0000313" key="11">
    <source>
        <dbReference type="EMBL" id="AWX42782.1"/>
    </source>
</evidence>
<dbReference type="GO" id="GO:0009231">
    <property type="term" value="P:riboflavin biosynthetic process"/>
    <property type="evidence" value="ECO:0007669"/>
    <property type="project" value="InterPro"/>
</dbReference>
<sequence length="285" mass="33408">MELYNLTFNNKIQNDQPLILCLGSFETLHIGHLELIKNAKSLKILHPECILAFSIFKNPHKNGNVKPEKAFQLKPRLYTLANYGFNQTYIIDFNEDFRYKTAKEFIELLKKMNVKHIVCGQDYTFGFNKSGNINLLKKYFDVSIASERKINSQKISSGIIRDLIKESNIEMLNTLLIDKYAFIVNVEKFHFQYPENLIRLHAGIYYVNVVIENIEYHGICLINFNQNNEMNNKLILLDLDLVWSKHQEVYIEFIDKLRLIKNQAENEIFDDDIAIAKAFFSINIK</sequence>
<keyword evidence="12" id="KW-1185">Reference proteome</keyword>
<dbReference type="KEGG" id="mclo:DK849_01745"/>
<evidence type="ECO:0000256" key="6">
    <source>
        <dbReference type="ARBA" id="ARBA00022695"/>
    </source>
</evidence>
<protein>
    <recommendedName>
        <fullName evidence="2">FAD synthase</fullName>
        <ecNumber evidence="2">2.7.7.2</ecNumber>
    </recommendedName>
</protein>
<evidence type="ECO:0000256" key="5">
    <source>
        <dbReference type="ARBA" id="ARBA00022679"/>
    </source>
</evidence>
<dbReference type="RefSeq" id="WP_029329914.1">
    <property type="nucleotide sequence ID" value="NZ_CP030103.1"/>
</dbReference>
<comment type="pathway">
    <text evidence="1">Cofactor biosynthesis; FAD biosynthesis; FAD from FMN: step 1/1.</text>
</comment>
<dbReference type="Gene3D" id="3.40.50.620">
    <property type="entry name" value="HUPs"/>
    <property type="match status" value="1"/>
</dbReference>
<evidence type="ECO:0000256" key="3">
    <source>
        <dbReference type="ARBA" id="ARBA00022630"/>
    </source>
</evidence>
<evidence type="ECO:0000256" key="7">
    <source>
        <dbReference type="ARBA" id="ARBA00022741"/>
    </source>
</evidence>
<evidence type="ECO:0000256" key="10">
    <source>
        <dbReference type="ARBA" id="ARBA00049494"/>
    </source>
</evidence>
<dbReference type="AlphaFoldDB" id="A0A2Z4LLY0"/>
<dbReference type="EMBL" id="CP030103">
    <property type="protein sequence ID" value="AWX42782.1"/>
    <property type="molecule type" value="Genomic_DNA"/>
</dbReference>
<dbReference type="GO" id="GO:0005524">
    <property type="term" value="F:ATP binding"/>
    <property type="evidence" value="ECO:0007669"/>
    <property type="project" value="UniProtKB-KW"/>
</dbReference>
<dbReference type="NCBIfam" id="NF045965">
    <property type="entry name" value="RibF_rel"/>
    <property type="match status" value="1"/>
</dbReference>
<accession>A0A2Z4LLY0</accession>
<dbReference type="EC" id="2.7.7.2" evidence="2"/>
<dbReference type="Proteomes" id="UP000249865">
    <property type="component" value="Chromosome"/>
</dbReference>
<gene>
    <name evidence="11" type="ORF">DK849_01745</name>
</gene>
<comment type="catalytic activity">
    <reaction evidence="10">
        <text>FMN + ATP + H(+) = FAD + diphosphate</text>
        <dbReference type="Rhea" id="RHEA:17237"/>
        <dbReference type="ChEBI" id="CHEBI:15378"/>
        <dbReference type="ChEBI" id="CHEBI:30616"/>
        <dbReference type="ChEBI" id="CHEBI:33019"/>
        <dbReference type="ChEBI" id="CHEBI:57692"/>
        <dbReference type="ChEBI" id="CHEBI:58210"/>
        <dbReference type="EC" id="2.7.7.2"/>
    </reaction>
</comment>
<evidence type="ECO:0000256" key="4">
    <source>
        <dbReference type="ARBA" id="ARBA00022643"/>
    </source>
</evidence>
<keyword evidence="6" id="KW-0548">Nucleotidyltransferase</keyword>
<evidence type="ECO:0000256" key="8">
    <source>
        <dbReference type="ARBA" id="ARBA00022827"/>
    </source>
</evidence>
<dbReference type="OrthoDB" id="9803667at2"/>
<evidence type="ECO:0000256" key="9">
    <source>
        <dbReference type="ARBA" id="ARBA00022840"/>
    </source>
</evidence>
<keyword evidence="7" id="KW-0547">Nucleotide-binding</keyword>
<keyword evidence="9" id="KW-0067">ATP-binding</keyword>
<keyword evidence="8" id="KW-0274">FAD</keyword>
<dbReference type="InterPro" id="IPR014729">
    <property type="entry name" value="Rossmann-like_a/b/a_fold"/>
</dbReference>
<organism evidence="11 12">
    <name type="scientific">Metamycoplasma cloacale</name>
    <dbReference type="NCBI Taxonomy" id="92401"/>
    <lineage>
        <taxon>Bacteria</taxon>
        <taxon>Bacillati</taxon>
        <taxon>Mycoplasmatota</taxon>
        <taxon>Mycoplasmoidales</taxon>
        <taxon>Metamycoplasmataceae</taxon>
        <taxon>Metamycoplasma</taxon>
    </lineage>
</organism>